<keyword evidence="1" id="KW-0732">Signal</keyword>
<dbReference type="AlphaFoldDB" id="A0A6B0UPS5"/>
<feature type="signal peptide" evidence="1">
    <location>
        <begin position="1"/>
        <end position="15"/>
    </location>
</feature>
<accession>A0A6B0UPS5</accession>
<reference evidence="2" key="1">
    <citation type="submission" date="2019-12" db="EMBL/GenBank/DDBJ databases">
        <title>An insight into the sialome of adult female Ixodes ricinus ticks feeding for 6 days.</title>
        <authorList>
            <person name="Perner J."/>
            <person name="Ribeiro J.M.C."/>
        </authorList>
    </citation>
    <scope>NUCLEOTIDE SEQUENCE</scope>
    <source>
        <strain evidence="2">Semi-engorged</strain>
        <tissue evidence="2">Salivary glands</tissue>
    </source>
</reference>
<evidence type="ECO:0000256" key="1">
    <source>
        <dbReference type="SAM" id="SignalP"/>
    </source>
</evidence>
<organism evidence="2">
    <name type="scientific">Ixodes ricinus</name>
    <name type="common">Common tick</name>
    <name type="synonym">Acarus ricinus</name>
    <dbReference type="NCBI Taxonomy" id="34613"/>
    <lineage>
        <taxon>Eukaryota</taxon>
        <taxon>Metazoa</taxon>
        <taxon>Ecdysozoa</taxon>
        <taxon>Arthropoda</taxon>
        <taxon>Chelicerata</taxon>
        <taxon>Arachnida</taxon>
        <taxon>Acari</taxon>
        <taxon>Parasitiformes</taxon>
        <taxon>Ixodida</taxon>
        <taxon>Ixodoidea</taxon>
        <taxon>Ixodidae</taxon>
        <taxon>Ixodinae</taxon>
        <taxon>Ixodes</taxon>
    </lineage>
</organism>
<protein>
    <submittedName>
        <fullName evidence="2">Putative secreted protein</fullName>
    </submittedName>
</protein>
<feature type="chain" id="PRO_5025430364" evidence="1">
    <location>
        <begin position="16"/>
        <end position="123"/>
    </location>
</feature>
<name>A0A6B0UPS5_IXORI</name>
<dbReference type="EMBL" id="GIFC01009421">
    <property type="protein sequence ID" value="MXU91504.1"/>
    <property type="molecule type" value="Transcribed_RNA"/>
</dbReference>
<proteinExistence type="predicted"/>
<evidence type="ECO:0000313" key="2">
    <source>
        <dbReference type="EMBL" id="MXU91504.1"/>
    </source>
</evidence>
<sequence length="123" mass="14121">MLLPCSFWLRFFVEAMTLHGNPPPTFRCLCRSVRITAQCYVTSSWCPVTSQCCLTSHYNLTLQCARGVFVTPTPPGIMTSRVIVTPRLTFSAKFSGEMYPLKYDRWCCSLKEKEQVLSLLRRL</sequence>